<name>A0ABV0GLH7_9BURK</name>
<accession>A0ABV0GLH7</accession>
<feature type="transmembrane region" description="Helical" evidence="2">
    <location>
        <begin position="220"/>
        <end position="245"/>
    </location>
</feature>
<feature type="compositionally biased region" description="Polar residues" evidence="1">
    <location>
        <begin position="1"/>
        <end position="12"/>
    </location>
</feature>
<dbReference type="Pfam" id="PF10067">
    <property type="entry name" value="DUF2306"/>
    <property type="match status" value="1"/>
</dbReference>
<keyword evidence="2" id="KW-0812">Transmembrane</keyword>
<feature type="transmembrane region" description="Helical" evidence="2">
    <location>
        <begin position="124"/>
        <end position="141"/>
    </location>
</feature>
<evidence type="ECO:0000256" key="2">
    <source>
        <dbReference type="SAM" id="Phobius"/>
    </source>
</evidence>
<proteinExistence type="predicted"/>
<dbReference type="InterPro" id="IPR018750">
    <property type="entry name" value="DUF2306_membrane"/>
</dbReference>
<keyword evidence="4" id="KW-1185">Reference proteome</keyword>
<evidence type="ECO:0000313" key="4">
    <source>
        <dbReference type="Proteomes" id="UP001462640"/>
    </source>
</evidence>
<evidence type="ECO:0000313" key="3">
    <source>
        <dbReference type="EMBL" id="MEO3715888.1"/>
    </source>
</evidence>
<evidence type="ECO:0000256" key="1">
    <source>
        <dbReference type="SAM" id="MobiDB-lite"/>
    </source>
</evidence>
<feature type="transmembrane region" description="Helical" evidence="2">
    <location>
        <begin position="153"/>
        <end position="173"/>
    </location>
</feature>
<feature type="transmembrane region" description="Helical" evidence="2">
    <location>
        <begin position="257"/>
        <end position="283"/>
    </location>
</feature>
<comment type="caution">
    <text evidence="3">The sequence shown here is derived from an EMBL/GenBank/DDBJ whole genome shotgun (WGS) entry which is preliminary data.</text>
</comment>
<feature type="transmembrane region" description="Helical" evidence="2">
    <location>
        <begin position="38"/>
        <end position="62"/>
    </location>
</feature>
<keyword evidence="2" id="KW-1133">Transmembrane helix</keyword>
<gene>
    <name evidence="3" type="ORF">ABDJ40_24200</name>
</gene>
<dbReference type="EMBL" id="JBDPZC010000023">
    <property type="protein sequence ID" value="MEO3715888.1"/>
    <property type="molecule type" value="Genomic_DNA"/>
</dbReference>
<dbReference type="RefSeq" id="WP_347613625.1">
    <property type="nucleotide sequence ID" value="NZ_JBDPZC010000023.1"/>
</dbReference>
<organism evidence="3 4">
    <name type="scientific">Roseateles flavus</name>
    <dbReference type="NCBI Taxonomy" id="3149041"/>
    <lineage>
        <taxon>Bacteria</taxon>
        <taxon>Pseudomonadati</taxon>
        <taxon>Pseudomonadota</taxon>
        <taxon>Betaproteobacteria</taxon>
        <taxon>Burkholderiales</taxon>
        <taxon>Sphaerotilaceae</taxon>
        <taxon>Roseateles</taxon>
    </lineage>
</organism>
<feature type="transmembrane region" description="Helical" evidence="2">
    <location>
        <begin position="185"/>
        <end position="208"/>
    </location>
</feature>
<dbReference type="Proteomes" id="UP001462640">
    <property type="component" value="Unassembled WGS sequence"/>
</dbReference>
<feature type="transmembrane region" description="Helical" evidence="2">
    <location>
        <begin position="82"/>
        <end position="104"/>
    </location>
</feature>
<keyword evidence="2" id="KW-0472">Membrane</keyword>
<protein>
    <submittedName>
        <fullName evidence="3">DUF2306 domain-containing protein</fullName>
    </submittedName>
</protein>
<feature type="region of interest" description="Disordered" evidence="1">
    <location>
        <begin position="1"/>
        <end position="20"/>
    </location>
</feature>
<sequence length="286" mass="31115">MDSSIVTGTRPGTMSPVAASRSKADRAAGALRLAARGWFAVAAIGLSLFAVYVTLFYGGAVLRGEPADWNKVLPKGYVAGEPLGNAVLAVHLALAVFVTLGGALQLVPQIRAAVPTLHRWIGRIYLLAVAVTSLGGTWLVWTRGTVGDLSQHIAITLNAVFIIGCGLLAWRHAVRRRFDVHRRWALRLFLVANGVWFFRIGLMLWLLIWQRPVGFDPKTFAGPFLSFLSFAQYLLPLAVLELYFFAQRPMRGAALRFGVAALLALLTLSTAAGVFGAFMGMWLPRL</sequence>
<reference evidence="3 4" key="1">
    <citation type="submission" date="2024-05" db="EMBL/GenBank/DDBJ databases">
        <title>Roseateles sp. 2.12 16S ribosomal RNA gene Genome sequencing and assembly.</title>
        <authorList>
            <person name="Woo H."/>
        </authorList>
    </citation>
    <scope>NUCLEOTIDE SEQUENCE [LARGE SCALE GENOMIC DNA]</scope>
    <source>
        <strain evidence="3 4">2.12</strain>
    </source>
</reference>